<protein>
    <recommendedName>
        <fullName evidence="2">Transcription activator GCR1-like domain-containing protein</fullName>
    </recommendedName>
</protein>
<dbReference type="OrthoDB" id="4928111at2759"/>
<name>A0A2K3Q5Y0_9HYPO</name>
<dbReference type="GO" id="GO:0000978">
    <property type="term" value="F:RNA polymerase II cis-regulatory region sequence-specific DNA binding"/>
    <property type="evidence" value="ECO:0007669"/>
    <property type="project" value="TreeGrafter"/>
</dbReference>
<dbReference type="GO" id="GO:0000981">
    <property type="term" value="F:DNA-binding transcription factor activity, RNA polymerase II-specific"/>
    <property type="evidence" value="ECO:0007669"/>
    <property type="project" value="TreeGrafter"/>
</dbReference>
<proteinExistence type="predicted"/>
<evidence type="ECO:0000313" key="3">
    <source>
        <dbReference type="EMBL" id="PNY22942.1"/>
    </source>
</evidence>
<sequence>MSVSEASSGEYLDGVSTGAEYHHKSRQYRSRSVAGDMETHHDASPSTTARPRTLGARATAWTAVNKQSEQDGASHEHSLSDGADSQSDSGSGWPGEECDMDPPGRSMSSTPTPSLPTPSEYSIDISTLPDLPPPSGTARPRYSGPRRTTARYASGPPGRPLRFHRMGRSVADVWNEWMRGAHGNPPLGALEARYGTGWRAGTLQERKYGSNWVAGRRIVVDYVEGMCEDRGLTSRDAVQQLDDRVDGRMQELIKVLRAKKNPFEAIKERGQE</sequence>
<dbReference type="InterPro" id="IPR052146">
    <property type="entry name" value="HOT1"/>
</dbReference>
<gene>
    <name evidence="3" type="ORF">TCAP_07030</name>
</gene>
<evidence type="ECO:0000256" key="1">
    <source>
        <dbReference type="SAM" id="MobiDB-lite"/>
    </source>
</evidence>
<dbReference type="EMBL" id="NRSZ01001167">
    <property type="protein sequence ID" value="PNY22942.1"/>
    <property type="molecule type" value="Genomic_DNA"/>
</dbReference>
<organism evidence="3 4">
    <name type="scientific">Tolypocladium capitatum</name>
    <dbReference type="NCBI Taxonomy" id="45235"/>
    <lineage>
        <taxon>Eukaryota</taxon>
        <taxon>Fungi</taxon>
        <taxon>Dikarya</taxon>
        <taxon>Ascomycota</taxon>
        <taxon>Pezizomycotina</taxon>
        <taxon>Sordariomycetes</taxon>
        <taxon>Hypocreomycetidae</taxon>
        <taxon>Hypocreales</taxon>
        <taxon>Ophiocordycipitaceae</taxon>
        <taxon>Tolypocladium</taxon>
    </lineage>
</organism>
<dbReference type="STRING" id="45235.A0A2K3Q5Y0"/>
<accession>A0A2K3Q5Y0</accession>
<evidence type="ECO:0000259" key="2">
    <source>
        <dbReference type="Pfam" id="PF12550"/>
    </source>
</evidence>
<comment type="caution">
    <text evidence="3">The sequence shown here is derived from an EMBL/GenBank/DDBJ whole genome shotgun (WGS) entry which is preliminary data.</text>
</comment>
<keyword evidence="4" id="KW-1185">Reference proteome</keyword>
<dbReference type="Proteomes" id="UP000236621">
    <property type="component" value="Unassembled WGS sequence"/>
</dbReference>
<feature type="compositionally biased region" description="Basic and acidic residues" evidence="1">
    <location>
        <begin position="68"/>
        <end position="79"/>
    </location>
</feature>
<feature type="region of interest" description="Disordered" evidence="1">
    <location>
        <begin position="1"/>
        <end position="163"/>
    </location>
</feature>
<evidence type="ECO:0000313" key="4">
    <source>
        <dbReference type="Proteomes" id="UP000236621"/>
    </source>
</evidence>
<dbReference type="GO" id="GO:0060963">
    <property type="term" value="P:positive regulation of ribosomal protein gene transcription by RNA polymerase II"/>
    <property type="evidence" value="ECO:0007669"/>
    <property type="project" value="TreeGrafter"/>
</dbReference>
<feature type="domain" description="Transcription activator GCR1-like" evidence="2">
    <location>
        <begin position="162"/>
        <end position="243"/>
    </location>
</feature>
<reference evidence="3 4" key="1">
    <citation type="submission" date="2017-08" db="EMBL/GenBank/DDBJ databases">
        <title>Harnessing the power of phylogenomics to disentangle the directionality and signatures of interkingdom host jumping in the parasitic fungal genus Tolypocladium.</title>
        <authorList>
            <person name="Quandt C.A."/>
            <person name="Patterson W."/>
            <person name="Spatafora J.W."/>
        </authorList>
    </citation>
    <scope>NUCLEOTIDE SEQUENCE [LARGE SCALE GENOMIC DNA]</scope>
    <source>
        <strain evidence="3 4">CBS 113982</strain>
    </source>
</reference>
<dbReference type="PANTHER" id="PTHR37784">
    <property type="entry name" value="PROTEIN MSN1"/>
    <property type="match status" value="1"/>
</dbReference>
<dbReference type="Pfam" id="PF12550">
    <property type="entry name" value="GCR1_C"/>
    <property type="match status" value="1"/>
</dbReference>
<dbReference type="InterPro" id="IPR022210">
    <property type="entry name" value="TF_GCR1-like"/>
</dbReference>
<dbReference type="AlphaFoldDB" id="A0A2K3Q5Y0"/>
<feature type="compositionally biased region" description="Low complexity" evidence="1">
    <location>
        <begin position="80"/>
        <end position="91"/>
    </location>
</feature>
<dbReference type="PANTHER" id="PTHR37784:SF1">
    <property type="entry name" value="GLYCOLYTIC GENES TRANSCRIPTIONAL ACTIVATOR GCR1"/>
    <property type="match status" value="1"/>
</dbReference>